<evidence type="ECO:0000256" key="1">
    <source>
        <dbReference type="ARBA" id="ARBA00004141"/>
    </source>
</evidence>
<dbReference type="GO" id="GO:0015297">
    <property type="term" value="F:antiporter activity"/>
    <property type="evidence" value="ECO:0007669"/>
    <property type="project" value="InterPro"/>
</dbReference>
<evidence type="ECO:0000259" key="8">
    <source>
        <dbReference type="Pfam" id="PF00999"/>
    </source>
</evidence>
<dbReference type="GO" id="GO:0016020">
    <property type="term" value="C:membrane"/>
    <property type="evidence" value="ECO:0007669"/>
    <property type="project" value="UniProtKB-SubCell"/>
</dbReference>
<evidence type="ECO:0000256" key="3">
    <source>
        <dbReference type="ARBA" id="ARBA00022692"/>
    </source>
</evidence>
<dbReference type="Gene3D" id="1.20.1530.20">
    <property type="match status" value="1"/>
</dbReference>
<evidence type="ECO:0000256" key="6">
    <source>
        <dbReference type="ARBA" id="ARBA00023136"/>
    </source>
</evidence>
<keyword evidence="5" id="KW-0406">Ion transport</keyword>
<feature type="domain" description="Cation/H+ exchanger transmembrane" evidence="8">
    <location>
        <begin position="72"/>
        <end position="457"/>
    </location>
</feature>
<keyword evidence="6 7" id="KW-0472">Membrane</keyword>
<dbReference type="GO" id="GO:1902600">
    <property type="term" value="P:proton transmembrane transport"/>
    <property type="evidence" value="ECO:0007669"/>
    <property type="project" value="InterPro"/>
</dbReference>
<dbReference type="PANTHER" id="PTHR32468">
    <property type="entry name" value="CATION/H + ANTIPORTER"/>
    <property type="match status" value="1"/>
</dbReference>
<proteinExistence type="predicted"/>
<dbReference type="Proteomes" id="UP000824202">
    <property type="component" value="Unassembled WGS sequence"/>
</dbReference>
<feature type="transmembrane region" description="Helical" evidence="7">
    <location>
        <begin position="62"/>
        <end position="83"/>
    </location>
</feature>
<comment type="caution">
    <text evidence="9">The sequence shown here is derived from an EMBL/GenBank/DDBJ whole genome shotgun (WGS) entry which is preliminary data.</text>
</comment>
<reference evidence="9" key="2">
    <citation type="submission" date="2021-04" db="EMBL/GenBank/DDBJ databases">
        <authorList>
            <person name="Gilroy R."/>
        </authorList>
    </citation>
    <scope>NUCLEOTIDE SEQUENCE</scope>
    <source>
        <strain evidence="9">23274</strain>
    </source>
</reference>
<feature type="transmembrane region" description="Helical" evidence="7">
    <location>
        <begin position="7"/>
        <end position="26"/>
    </location>
</feature>
<organism evidence="9 10">
    <name type="scientific">Candidatus Odoribacter faecigallinarum</name>
    <dbReference type="NCBI Taxonomy" id="2838706"/>
    <lineage>
        <taxon>Bacteria</taxon>
        <taxon>Pseudomonadati</taxon>
        <taxon>Bacteroidota</taxon>
        <taxon>Bacteroidia</taxon>
        <taxon>Bacteroidales</taxon>
        <taxon>Odoribacteraceae</taxon>
        <taxon>Odoribacter</taxon>
    </lineage>
</organism>
<feature type="transmembrane region" description="Helical" evidence="7">
    <location>
        <begin position="316"/>
        <end position="335"/>
    </location>
</feature>
<name>A0A9D1V158_9BACT</name>
<evidence type="ECO:0000256" key="7">
    <source>
        <dbReference type="SAM" id="Phobius"/>
    </source>
</evidence>
<feature type="transmembrane region" description="Helical" evidence="7">
    <location>
        <begin position="432"/>
        <end position="459"/>
    </location>
</feature>
<feature type="transmembrane region" description="Helical" evidence="7">
    <location>
        <begin position="254"/>
        <end position="279"/>
    </location>
</feature>
<keyword evidence="4 7" id="KW-1133">Transmembrane helix</keyword>
<keyword evidence="3 7" id="KW-0812">Transmembrane</keyword>
<feature type="transmembrane region" description="Helical" evidence="7">
    <location>
        <begin position="373"/>
        <end position="395"/>
    </location>
</feature>
<dbReference type="InterPro" id="IPR050794">
    <property type="entry name" value="CPA2_transporter"/>
</dbReference>
<feature type="transmembrane region" description="Helical" evidence="7">
    <location>
        <begin position="347"/>
        <end position="367"/>
    </location>
</feature>
<dbReference type="InterPro" id="IPR038770">
    <property type="entry name" value="Na+/solute_symporter_sf"/>
</dbReference>
<dbReference type="EMBL" id="DXFT01000164">
    <property type="protein sequence ID" value="HIX04114.1"/>
    <property type="molecule type" value="Genomic_DNA"/>
</dbReference>
<evidence type="ECO:0000256" key="4">
    <source>
        <dbReference type="ARBA" id="ARBA00022989"/>
    </source>
</evidence>
<dbReference type="InterPro" id="IPR006153">
    <property type="entry name" value="Cation/H_exchanger_TM"/>
</dbReference>
<feature type="transmembrane region" description="Helical" evidence="7">
    <location>
        <begin position="95"/>
        <end position="116"/>
    </location>
</feature>
<feature type="transmembrane region" description="Helical" evidence="7">
    <location>
        <begin position="291"/>
        <end position="310"/>
    </location>
</feature>
<dbReference type="AlphaFoldDB" id="A0A9D1V158"/>
<feature type="transmembrane region" description="Helical" evidence="7">
    <location>
        <begin position="128"/>
        <end position="147"/>
    </location>
</feature>
<feature type="transmembrane region" description="Helical" evidence="7">
    <location>
        <begin position="225"/>
        <end position="248"/>
    </location>
</feature>
<evidence type="ECO:0000313" key="10">
    <source>
        <dbReference type="Proteomes" id="UP000824202"/>
    </source>
</evidence>
<evidence type="ECO:0000256" key="2">
    <source>
        <dbReference type="ARBA" id="ARBA00022448"/>
    </source>
</evidence>
<feature type="transmembrane region" description="Helical" evidence="7">
    <location>
        <begin position="159"/>
        <end position="180"/>
    </location>
</feature>
<keyword evidence="2" id="KW-0813">Transport</keyword>
<evidence type="ECO:0000313" key="9">
    <source>
        <dbReference type="EMBL" id="HIX04114.1"/>
    </source>
</evidence>
<evidence type="ECO:0000256" key="5">
    <source>
        <dbReference type="ARBA" id="ARBA00023065"/>
    </source>
</evidence>
<dbReference type="Pfam" id="PF00999">
    <property type="entry name" value="Na_H_Exchanger"/>
    <property type="match status" value="1"/>
</dbReference>
<comment type="subcellular location">
    <subcellularLocation>
        <location evidence="1">Membrane</location>
        <topology evidence="1">Multi-pass membrane protein</topology>
    </subcellularLocation>
</comment>
<dbReference type="PANTHER" id="PTHR32468:SF0">
    <property type="entry name" value="K(+)_H(+) ANTIPORTER 1"/>
    <property type="match status" value="1"/>
</dbReference>
<gene>
    <name evidence="9" type="ORF">H9863_08385</name>
</gene>
<reference evidence="9" key="1">
    <citation type="journal article" date="2021" name="PeerJ">
        <title>Extensive microbial diversity within the chicken gut microbiome revealed by metagenomics and culture.</title>
        <authorList>
            <person name="Gilroy R."/>
            <person name="Ravi A."/>
            <person name="Getino M."/>
            <person name="Pursley I."/>
            <person name="Horton D.L."/>
            <person name="Alikhan N.F."/>
            <person name="Baker D."/>
            <person name="Gharbi K."/>
            <person name="Hall N."/>
            <person name="Watson M."/>
            <person name="Adriaenssens E.M."/>
            <person name="Foster-Nyarko E."/>
            <person name="Jarju S."/>
            <person name="Secka A."/>
            <person name="Antonio M."/>
            <person name="Oren A."/>
            <person name="Chaudhuri R.R."/>
            <person name="La Ragione R."/>
            <person name="Hildebrand F."/>
            <person name="Pallen M.J."/>
        </authorList>
    </citation>
    <scope>NUCLEOTIDE SEQUENCE</scope>
    <source>
        <strain evidence="9">23274</strain>
    </source>
</reference>
<sequence length="728" mass="81509">MKKKQKNYLIYLLILVLFSGLIYAAIRAGGHLHQFASPETAESSNAFAMFVNILHDNLSHPLGILLLQIIVILLTVRIFTLLFKWLRQPSVIGEIVAGIVIGPSVLGALYPDFFSFLFRPESLTNLELISQLGLVLFMFVIGMEVDFGTLKDKLNKTIVISHTGILFSFFLGIIVSYLIYEEYAAHQTAFLPFSLFIGIAMSITAFPVLARIIQERNMTRKPIGILTIASAANDDVTAWCLLAVVIAITKAGTLGGALYTILLTLTYIIVMFAIVRPFLKKIGEAYSNKEVINKTFVGFIFLILVISSAITEVLGIHALFGAFMAGVIMPSNFGFRKVMMEKVEDVSLVFFLPLFFAFTGLRTEIGLINTPELLIICLLLIMVAFLGKFGGCSIAARLVGESWKDSLTVGTLMTTRGLMELVALNIGYELGILPPSIFVILIIMALVTTFTTTPMLNLLEWVFRKREQKTTQQRKLLLFFGRPETGSRLLSIYQLLFGKQLSHHQVITAHYTMGTDLTQTTAAQFMEESFIPVDKEAKQLHLNIDKRYKVTDNLVSDMISTVETEAPDILLLGAGPRFMMEGEKSMASFFGLFRKKVDDVMKHVSCPVAVLVNRTYRENKELAILINGEADKFLFAYTQRMLANSDRILHLYYTNQGPNEQIIQILQLNQDYPDNTVLHPFAHIEELTSTTPYGLLLLSYDTCAKIAAKEEIYKQLPSLLVIKDKVIF</sequence>
<accession>A0A9D1V158</accession>
<feature type="transmembrane region" description="Helical" evidence="7">
    <location>
        <begin position="192"/>
        <end position="213"/>
    </location>
</feature>
<protein>
    <submittedName>
        <fullName evidence="9">Cation:proton antiporter</fullName>
    </submittedName>
</protein>